<evidence type="ECO:0000313" key="2">
    <source>
        <dbReference type="Proteomes" id="UP000286931"/>
    </source>
</evidence>
<dbReference type="EMBL" id="BIFH01000051">
    <property type="protein sequence ID" value="GCE01672.1"/>
    <property type="molecule type" value="Genomic_DNA"/>
</dbReference>
<accession>A0A401Z492</accession>
<dbReference type="Proteomes" id="UP000286931">
    <property type="component" value="Unassembled WGS sequence"/>
</dbReference>
<reference evidence="1 2" key="1">
    <citation type="submission" date="2018-12" db="EMBL/GenBank/DDBJ databases">
        <title>Draft genome sequence of Embleya hyalina NBRC 13850T.</title>
        <authorList>
            <person name="Komaki H."/>
            <person name="Hosoyama A."/>
            <person name="Kimura A."/>
            <person name="Ichikawa N."/>
            <person name="Tamura T."/>
        </authorList>
    </citation>
    <scope>NUCLEOTIDE SEQUENCE [LARGE SCALE GENOMIC DNA]</scope>
    <source>
        <strain evidence="1 2">NBRC 13850</strain>
    </source>
</reference>
<comment type="caution">
    <text evidence="1">The sequence shown here is derived from an EMBL/GenBank/DDBJ whole genome shotgun (WGS) entry which is preliminary data.</text>
</comment>
<evidence type="ECO:0000313" key="1">
    <source>
        <dbReference type="EMBL" id="GCE01672.1"/>
    </source>
</evidence>
<organism evidence="1 2">
    <name type="scientific">Embleya hyalina</name>
    <dbReference type="NCBI Taxonomy" id="516124"/>
    <lineage>
        <taxon>Bacteria</taxon>
        <taxon>Bacillati</taxon>
        <taxon>Actinomycetota</taxon>
        <taxon>Actinomycetes</taxon>
        <taxon>Kitasatosporales</taxon>
        <taxon>Streptomycetaceae</taxon>
        <taxon>Embleya</taxon>
    </lineage>
</organism>
<proteinExistence type="predicted"/>
<name>A0A401Z492_9ACTN</name>
<dbReference type="AlphaFoldDB" id="A0A401Z492"/>
<keyword evidence="2" id="KW-1185">Reference proteome</keyword>
<protein>
    <submittedName>
        <fullName evidence="1">Uncharacterized protein</fullName>
    </submittedName>
</protein>
<gene>
    <name evidence="1" type="ORF">EHYA_09441</name>
</gene>
<sequence length="76" mass="7345">MTSVTPGALCGGAWGVSAYSRGVVFVSSGAPNGIVDSGVGGPPAARAGFERSPHVAGRPMRGVLGFAGVDVFGALA</sequence>